<protein>
    <submittedName>
        <fullName evidence="1">p26</fullName>
    </submittedName>
</protein>
<dbReference type="GeneID" id="37617200"/>
<proteinExistence type="predicted"/>
<accession>E7CT70</accession>
<dbReference type="EMBL" id="HM588723">
    <property type="protein sequence ID" value="ADU03662.1"/>
    <property type="molecule type" value="Genomic_RNA"/>
</dbReference>
<dbReference type="RefSeq" id="YP_009506351.1">
    <property type="nucleotide sequence ID" value="NC_038421.1"/>
</dbReference>
<evidence type="ECO:0000313" key="2">
    <source>
        <dbReference type="Proteomes" id="UP000232887"/>
    </source>
</evidence>
<dbReference type="Proteomes" id="UP000232887">
    <property type="component" value="Segment"/>
</dbReference>
<reference evidence="1 2" key="1">
    <citation type="journal article" date="2011" name="Virus Genes">
        <title>An assemblage of closteroviruses infects Hawaiian ti (Cordyline fruticosa L.).</title>
        <authorList>
            <person name="Melzer M.J."/>
            <person name="Sether D.M."/>
            <person name="Borth W.B."/>
            <person name="Mersino E.F."/>
            <person name="Hu J.S."/>
        </authorList>
    </citation>
    <scope>NUCLEOTIDE SEQUENCE [LARGE SCALE GENOMIC DNA]</scope>
    <source>
        <strain evidence="1">Kahaluu-1</strain>
    </source>
</reference>
<sequence length="221" mass="25634">MDKNCVANSTEFTDTSDFENKKEINRVFSCIVEAVDNIIDEICSLKVNNFNKLKNLSDHLRLIEHFLKKNENANVTFLDRKSRELVETYVTVNDKFILDNEQVMTTTMRMSEIIPKVSELTKVLKLKKCILSGQVFSRYDSEEILIMIPNRSTKDGILELIRQHITDKFSIGNHFNVKIEARSDVLAYMKSVAKGNSYFTFLKHKPVDVEMNRNIIITLLF</sequence>
<dbReference type="KEGG" id="vg:37617200"/>
<evidence type="ECO:0000313" key="1">
    <source>
        <dbReference type="EMBL" id="ADU03662.1"/>
    </source>
</evidence>
<keyword evidence="2" id="KW-1185">Reference proteome</keyword>
<organism evidence="1 2">
    <name type="scientific">Cordyline virus 1</name>
    <dbReference type="NCBI Taxonomy" id="937809"/>
    <lineage>
        <taxon>Viruses</taxon>
        <taxon>Riboviria</taxon>
        <taxon>Orthornavirae</taxon>
        <taxon>Kitrinoviricota</taxon>
        <taxon>Alsuviricetes</taxon>
        <taxon>Martellivirales</taxon>
        <taxon>Closteroviridae</taxon>
        <taxon>Velarivirus</taxon>
        <taxon>Velarivirus unicordylinae</taxon>
    </lineage>
</organism>
<name>E7CT70_9CLOS</name>